<name>A0A7J7NVH9_9MAGN</name>
<feature type="region of interest" description="Disordered" evidence="1">
    <location>
        <begin position="209"/>
        <end position="267"/>
    </location>
</feature>
<evidence type="ECO:0000256" key="1">
    <source>
        <dbReference type="SAM" id="MobiDB-lite"/>
    </source>
</evidence>
<proteinExistence type="predicted"/>
<keyword evidence="3" id="KW-1185">Reference proteome</keyword>
<sequence length="267" mass="29776">MFAALSEEDKGALRATSFAPLLLIDPIVTMSMLVVEIFDRHLGDMKMRRFPKKKNTYGLKEIDNALKQEKLERYQAMNPSETDMQQDLVQESHQIEAPAISAVPAISIPTVGAPTIGSSSSTTEIKAVVVRVCSQLEEHGDSTLPLGDTLLLGQHQFFTPEKSVKPKREGGNEKEDDKRKMAKPRTRKDDDVEVGREVNFNAISSKFGGDLLEKKGDKKDNADKKDVEEKVKSEEEEVQEIEESKNGNEKLDGDEKVDDVAEEEDSK</sequence>
<accession>A0A7J7NVH9</accession>
<feature type="compositionally biased region" description="Acidic residues" evidence="1">
    <location>
        <begin position="255"/>
        <end position="267"/>
    </location>
</feature>
<dbReference type="EMBL" id="JACGCM010000554">
    <property type="protein sequence ID" value="KAF6170918.1"/>
    <property type="molecule type" value="Genomic_DNA"/>
</dbReference>
<evidence type="ECO:0000313" key="3">
    <source>
        <dbReference type="Proteomes" id="UP000541444"/>
    </source>
</evidence>
<feature type="region of interest" description="Disordered" evidence="1">
    <location>
        <begin position="157"/>
        <end position="194"/>
    </location>
</feature>
<dbReference type="AlphaFoldDB" id="A0A7J7NVH9"/>
<feature type="compositionally biased region" description="Basic and acidic residues" evidence="1">
    <location>
        <begin position="162"/>
        <end position="179"/>
    </location>
</feature>
<feature type="compositionally biased region" description="Basic and acidic residues" evidence="1">
    <location>
        <begin position="242"/>
        <end position="254"/>
    </location>
</feature>
<dbReference type="Proteomes" id="UP000541444">
    <property type="component" value="Unassembled WGS sequence"/>
</dbReference>
<gene>
    <name evidence="2" type="ORF">GIB67_014735</name>
</gene>
<organism evidence="2 3">
    <name type="scientific">Kingdonia uniflora</name>
    <dbReference type="NCBI Taxonomy" id="39325"/>
    <lineage>
        <taxon>Eukaryota</taxon>
        <taxon>Viridiplantae</taxon>
        <taxon>Streptophyta</taxon>
        <taxon>Embryophyta</taxon>
        <taxon>Tracheophyta</taxon>
        <taxon>Spermatophyta</taxon>
        <taxon>Magnoliopsida</taxon>
        <taxon>Ranunculales</taxon>
        <taxon>Circaeasteraceae</taxon>
        <taxon>Kingdonia</taxon>
    </lineage>
</organism>
<dbReference type="OrthoDB" id="684301at2759"/>
<reference evidence="2 3" key="1">
    <citation type="journal article" date="2020" name="IScience">
        <title>Genome Sequencing of the Endangered Kingdonia uniflora (Circaeasteraceae, Ranunculales) Reveals Potential Mechanisms of Evolutionary Specialization.</title>
        <authorList>
            <person name="Sun Y."/>
            <person name="Deng T."/>
            <person name="Zhang A."/>
            <person name="Moore M.J."/>
            <person name="Landis J.B."/>
            <person name="Lin N."/>
            <person name="Zhang H."/>
            <person name="Zhang X."/>
            <person name="Huang J."/>
            <person name="Zhang X."/>
            <person name="Sun H."/>
            <person name="Wang H."/>
        </authorList>
    </citation>
    <scope>NUCLEOTIDE SEQUENCE [LARGE SCALE GENOMIC DNA]</scope>
    <source>
        <strain evidence="2">TB1705</strain>
        <tissue evidence="2">Leaf</tissue>
    </source>
</reference>
<comment type="caution">
    <text evidence="2">The sequence shown here is derived from an EMBL/GenBank/DDBJ whole genome shotgun (WGS) entry which is preliminary data.</text>
</comment>
<feature type="compositionally biased region" description="Basic and acidic residues" evidence="1">
    <location>
        <begin position="211"/>
        <end position="233"/>
    </location>
</feature>
<evidence type="ECO:0000313" key="2">
    <source>
        <dbReference type="EMBL" id="KAF6170918.1"/>
    </source>
</evidence>
<protein>
    <submittedName>
        <fullName evidence="2">Uncharacterized protein</fullName>
    </submittedName>
</protein>